<keyword evidence="5" id="KW-1185">Reference proteome</keyword>
<evidence type="ECO:0000259" key="3">
    <source>
        <dbReference type="Pfam" id="PF02885"/>
    </source>
</evidence>
<evidence type="ECO:0000256" key="1">
    <source>
        <dbReference type="ARBA" id="ARBA00022676"/>
    </source>
</evidence>
<keyword evidence="2" id="KW-0808">Transferase</keyword>
<protein>
    <submittedName>
        <fullName evidence="4">Anthranilate phosphoribosyltransferase protein</fullName>
    </submittedName>
</protein>
<reference evidence="4" key="1">
    <citation type="submission" date="2014-11" db="EMBL/GenBank/DDBJ databases">
        <authorList>
            <person name="Genoscope - CEA"/>
        </authorList>
    </citation>
    <scope>NUCLEOTIDE SEQUENCE</scope>
    <source>
        <strain evidence="4">IPO1609</strain>
    </source>
</reference>
<name>A0ABF7RA09_RALSL</name>
<dbReference type="InterPro" id="IPR035902">
    <property type="entry name" value="Nuc_phospho_transferase"/>
</dbReference>
<dbReference type="InterPro" id="IPR017459">
    <property type="entry name" value="Glycosyl_Trfase_fam3_N_dom"/>
</dbReference>
<dbReference type="Pfam" id="PF02885">
    <property type="entry name" value="Glycos_trans_3N"/>
    <property type="match status" value="1"/>
</dbReference>
<dbReference type="PANTHER" id="PTHR43285:SF4">
    <property type="entry name" value="TRANSFERASE"/>
    <property type="match status" value="1"/>
</dbReference>
<keyword evidence="1 4" id="KW-0328">Glycosyltransferase</keyword>
<dbReference type="SUPFAM" id="SSF47648">
    <property type="entry name" value="Nucleoside phosphorylase/phosphoribosyltransferase N-terminal domain"/>
    <property type="match status" value="1"/>
</dbReference>
<dbReference type="Gene3D" id="1.20.970.10">
    <property type="entry name" value="Transferase, Pyrimidine Nucleoside Phosphorylase, Chain C"/>
    <property type="match status" value="1"/>
</dbReference>
<dbReference type="SUPFAM" id="SSF52418">
    <property type="entry name" value="Nucleoside phosphorylase/phosphoribosyltransferase catalytic domain"/>
    <property type="match status" value="1"/>
</dbReference>
<dbReference type="InterPro" id="IPR005940">
    <property type="entry name" value="Anthranilate_Pribosyl_Tfrase"/>
</dbReference>
<organism evidence="4 5">
    <name type="scientific">Ralstonia solanacearum IPO1609</name>
    <dbReference type="NCBI Taxonomy" id="564066"/>
    <lineage>
        <taxon>Bacteria</taxon>
        <taxon>Pseudomonadati</taxon>
        <taxon>Pseudomonadota</taxon>
        <taxon>Betaproteobacteria</taxon>
        <taxon>Burkholderiales</taxon>
        <taxon>Burkholderiaceae</taxon>
        <taxon>Ralstonia</taxon>
        <taxon>Ralstonia solanacearum species complex</taxon>
    </lineage>
</organism>
<evidence type="ECO:0000256" key="2">
    <source>
        <dbReference type="ARBA" id="ARBA00022679"/>
    </source>
</evidence>
<proteinExistence type="predicted"/>
<sequence>MPFPMPMPAPPILPDETAEEALANGPFPAARFIKEIGRGADGARALVKHDARALFAAMLEGRVADVQLGAILMAYRIKGETPEELDGMLEATHAHCLPLPAPDTPDGTLPVVIPSYNGARRQPNLVPLLAALLAREGVPVLVHGIRRFDGRITTATLFGALGWPVCEHMDEARERLENDRLAFVPVDVLSPDLTALLDKREIVGLRNSSHTVVKMLQPIGSHAPREALRLVSYTHPEYRDTLTDYFLRHPANVLLARGTEGEAVADARRGSAVEWLRDGVHETVIEAAEGSSGTPPDLPAGTDVEATARWIEAVLDGRQPVPEPIARQVRAIVRCARAAHAAA</sequence>
<accession>A0ABF7RA09</accession>
<dbReference type="EMBL" id="LN651282">
    <property type="protein sequence ID" value="CEJ18229.1"/>
    <property type="molecule type" value="Genomic_DNA"/>
</dbReference>
<dbReference type="PANTHER" id="PTHR43285">
    <property type="entry name" value="ANTHRANILATE PHOSPHORIBOSYLTRANSFERASE"/>
    <property type="match status" value="1"/>
</dbReference>
<gene>
    <name evidence="4" type="primary">trpD3</name>
    <name evidence="4" type="ORF">RSIPO_00405</name>
</gene>
<dbReference type="NCBIfam" id="NF006005">
    <property type="entry name" value="PRK08136.1"/>
    <property type="match status" value="1"/>
</dbReference>
<feature type="domain" description="Glycosyl transferase family 3 N-terminal" evidence="3">
    <location>
        <begin position="33"/>
        <end position="95"/>
    </location>
</feature>
<dbReference type="Gene3D" id="3.40.1030.10">
    <property type="entry name" value="Nucleoside phosphorylase/phosphoribosyltransferase catalytic domain"/>
    <property type="match status" value="1"/>
</dbReference>
<evidence type="ECO:0000313" key="5">
    <source>
        <dbReference type="Proteomes" id="UP000053470"/>
    </source>
</evidence>
<evidence type="ECO:0000313" key="4">
    <source>
        <dbReference type="EMBL" id="CEJ18229.1"/>
    </source>
</evidence>
<dbReference type="Proteomes" id="UP000053470">
    <property type="component" value="Unassembled WGS sequence"/>
</dbReference>
<dbReference type="GO" id="GO:0016757">
    <property type="term" value="F:glycosyltransferase activity"/>
    <property type="evidence" value="ECO:0007669"/>
    <property type="project" value="UniProtKB-KW"/>
</dbReference>
<dbReference type="InterPro" id="IPR036320">
    <property type="entry name" value="Glycosyl_Trfase_fam3_N_dom_sf"/>
</dbReference>
<dbReference type="AlphaFoldDB" id="A0ABF7RA09"/>
<reference evidence="4" key="2">
    <citation type="submission" date="2022-04" db="EMBL/GenBank/DDBJ databases">
        <title>Genomic draft of R. solanacearum strain IPO1609, a phylotype IIB1/biovar 2/race 3 strain isolated from potato in Europe.</title>
        <authorList>
            <person name="Boucher C."/>
            <person name="Carrere S."/>
            <person name="Dossat C."/>
            <person name="Elbaz M."/>
            <person name="Genin S."/>
            <person name="Gouzy J."/>
            <person name="Prior P."/>
            <person name="Segurens B."/>
            <person name="Wincker P."/>
        </authorList>
    </citation>
    <scope>NUCLEOTIDE SEQUENCE</scope>
    <source>
        <strain evidence="4">IPO1609</strain>
    </source>
</reference>